<evidence type="ECO:0000313" key="2">
    <source>
        <dbReference type="Proteomes" id="UP001056120"/>
    </source>
</evidence>
<comment type="caution">
    <text evidence="1">The sequence shown here is derived from an EMBL/GenBank/DDBJ whole genome shotgun (WGS) entry which is preliminary data.</text>
</comment>
<gene>
    <name evidence="1" type="ORF">L1987_00234</name>
</gene>
<accession>A0ACB9K1Z6</accession>
<reference evidence="1 2" key="2">
    <citation type="journal article" date="2022" name="Mol. Ecol. Resour.">
        <title>The genomes of chicory, endive, great burdock and yacon provide insights into Asteraceae paleo-polyploidization history and plant inulin production.</title>
        <authorList>
            <person name="Fan W."/>
            <person name="Wang S."/>
            <person name="Wang H."/>
            <person name="Wang A."/>
            <person name="Jiang F."/>
            <person name="Liu H."/>
            <person name="Zhao H."/>
            <person name="Xu D."/>
            <person name="Zhang Y."/>
        </authorList>
    </citation>
    <scope>NUCLEOTIDE SEQUENCE [LARGE SCALE GENOMIC DNA]</scope>
    <source>
        <strain evidence="2">cv. Yunnan</strain>
        <tissue evidence="1">Leaves</tissue>
    </source>
</reference>
<name>A0ACB9K1Z6_9ASTR</name>
<keyword evidence="2" id="KW-1185">Reference proteome</keyword>
<sequence>MPSWSLDVRNKDYVLDKDPVRVFISLVQKTRSNLDRLVKVVFFVLSLLDSMKKPMLIIASSRALSSWLKSINDVTYKGNKDIRATIRDTEFYSENGCIKFQVLLSSPDAIEEDMELLDHIKWELLVRDECQRSVFSTHYNSYAHG</sequence>
<organism evidence="1 2">
    <name type="scientific">Smallanthus sonchifolius</name>
    <dbReference type="NCBI Taxonomy" id="185202"/>
    <lineage>
        <taxon>Eukaryota</taxon>
        <taxon>Viridiplantae</taxon>
        <taxon>Streptophyta</taxon>
        <taxon>Embryophyta</taxon>
        <taxon>Tracheophyta</taxon>
        <taxon>Spermatophyta</taxon>
        <taxon>Magnoliopsida</taxon>
        <taxon>eudicotyledons</taxon>
        <taxon>Gunneridae</taxon>
        <taxon>Pentapetalae</taxon>
        <taxon>asterids</taxon>
        <taxon>campanulids</taxon>
        <taxon>Asterales</taxon>
        <taxon>Asteraceae</taxon>
        <taxon>Asteroideae</taxon>
        <taxon>Heliantheae alliance</taxon>
        <taxon>Millerieae</taxon>
        <taxon>Smallanthus</taxon>
    </lineage>
</organism>
<reference evidence="2" key="1">
    <citation type="journal article" date="2022" name="Mol. Ecol. Resour.">
        <title>The genomes of chicory, endive, great burdock and yacon provide insights into Asteraceae palaeo-polyploidization history and plant inulin production.</title>
        <authorList>
            <person name="Fan W."/>
            <person name="Wang S."/>
            <person name="Wang H."/>
            <person name="Wang A."/>
            <person name="Jiang F."/>
            <person name="Liu H."/>
            <person name="Zhao H."/>
            <person name="Xu D."/>
            <person name="Zhang Y."/>
        </authorList>
    </citation>
    <scope>NUCLEOTIDE SEQUENCE [LARGE SCALE GENOMIC DNA]</scope>
    <source>
        <strain evidence="2">cv. Yunnan</strain>
    </source>
</reference>
<dbReference type="EMBL" id="CM042018">
    <property type="protein sequence ID" value="KAI3826189.1"/>
    <property type="molecule type" value="Genomic_DNA"/>
</dbReference>
<protein>
    <submittedName>
        <fullName evidence="1">Uncharacterized protein</fullName>
    </submittedName>
</protein>
<dbReference type="Proteomes" id="UP001056120">
    <property type="component" value="Linkage Group LG01"/>
</dbReference>
<evidence type="ECO:0000313" key="1">
    <source>
        <dbReference type="EMBL" id="KAI3826189.1"/>
    </source>
</evidence>
<proteinExistence type="predicted"/>